<dbReference type="Proteomes" id="UP000266841">
    <property type="component" value="Unassembled WGS sequence"/>
</dbReference>
<keyword evidence="3 5" id="KW-0813">Transport</keyword>
<dbReference type="GO" id="GO:0005759">
    <property type="term" value="C:mitochondrial matrix"/>
    <property type="evidence" value="ECO:0007669"/>
    <property type="project" value="UniProtKB-SubCell"/>
</dbReference>
<dbReference type="PIRSF" id="PIRSF000090">
    <property type="entry name" value="Beta-ETF"/>
    <property type="match status" value="1"/>
</dbReference>
<sequence>MKIIVPIKRVIDYAIKIRVDASKGPLGVELKNTKMSINPFCEIAVEEAIQLKEAAAKAKKGDAEVVAVSIGPKQCSETIRTALAMGADRGVHIETKPDVRGDYIDLQPFGIARLLKGIVDREGDVDLVLMGKQSIDSDCGQTGPFLAGLLDSPQATFAASVEREDDGSFVVERETDAGTETIKLKPSGSPAIITCDLRLNTPRYPTMPNIMKAKKKPCETISLEDMVTELGLDLDDVLVPKNEVIEVYEPPPRKEGETVESIDDLLGKLKEKGLLS</sequence>
<dbReference type="SMART" id="SM00893">
    <property type="entry name" value="ETF"/>
    <property type="match status" value="1"/>
</dbReference>
<evidence type="ECO:0000313" key="7">
    <source>
        <dbReference type="EMBL" id="EJK75018.1"/>
    </source>
</evidence>
<dbReference type="OrthoDB" id="276685at2759"/>
<accession>K0T899</accession>
<gene>
    <name evidence="7" type="ORF">THAOC_03271</name>
</gene>
<comment type="caution">
    <text evidence="7">The sequence shown here is derived from an EMBL/GenBank/DDBJ whole genome shotgun (WGS) entry which is preliminary data.</text>
</comment>
<dbReference type="EMBL" id="AGNL01003188">
    <property type="protein sequence ID" value="EJK75018.1"/>
    <property type="molecule type" value="Genomic_DNA"/>
</dbReference>
<dbReference type="InterPro" id="IPR014729">
    <property type="entry name" value="Rossmann-like_a/b/a_fold"/>
</dbReference>
<dbReference type="OMA" id="EINQPRI"/>
<evidence type="ECO:0000256" key="5">
    <source>
        <dbReference type="PIRNR" id="PIRNR000090"/>
    </source>
</evidence>
<dbReference type="Gene3D" id="3.40.50.620">
    <property type="entry name" value="HUPs"/>
    <property type="match status" value="1"/>
</dbReference>
<evidence type="ECO:0000256" key="2">
    <source>
        <dbReference type="ARBA" id="ARBA00007557"/>
    </source>
</evidence>
<dbReference type="GO" id="GO:0033539">
    <property type="term" value="P:fatty acid beta-oxidation using acyl-CoA dehydrogenase"/>
    <property type="evidence" value="ECO:0007669"/>
    <property type="project" value="TreeGrafter"/>
</dbReference>
<dbReference type="Pfam" id="PF01012">
    <property type="entry name" value="ETF"/>
    <property type="match status" value="1"/>
</dbReference>
<keyword evidence="4 5" id="KW-0249">Electron transport</keyword>
<dbReference type="FunFam" id="3.40.50.620:FF:000011">
    <property type="entry name" value="Electron transfer flavoprotein subunit beta"/>
    <property type="match status" value="1"/>
</dbReference>
<evidence type="ECO:0000256" key="3">
    <source>
        <dbReference type="ARBA" id="ARBA00022448"/>
    </source>
</evidence>
<evidence type="ECO:0000256" key="1">
    <source>
        <dbReference type="ARBA" id="ARBA00004305"/>
    </source>
</evidence>
<dbReference type="PANTHER" id="PTHR21294">
    <property type="entry name" value="ELECTRON TRANSFER FLAVOPROTEIN BETA-SUBUNIT"/>
    <property type="match status" value="1"/>
</dbReference>
<dbReference type="eggNOG" id="KOG3180">
    <property type="taxonomic scope" value="Eukaryota"/>
</dbReference>
<reference evidence="7 8" key="1">
    <citation type="journal article" date="2012" name="Genome Biol.">
        <title>Genome and low-iron response of an oceanic diatom adapted to chronic iron limitation.</title>
        <authorList>
            <person name="Lommer M."/>
            <person name="Specht M."/>
            <person name="Roy A.S."/>
            <person name="Kraemer L."/>
            <person name="Andreson R."/>
            <person name="Gutowska M.A."/>
            <person name="Wolf J."/>
            <person name="Bergner S.V."/>
            <person name="Schilhabel M.B."/>
            <person name="Klostermeier U.C."/>
            <person name="Beiko R.G."/>
            <person name="Rosenstiel P."/>
            <person name="Hippler M."/>
            <person name="Laroche J."/>
        </authorList>
    </citation>
    <scope>NUCLEOTIDE SEQUENCE [LARGE SCALE GENOMIC DNA]</scope>
    <source>
        <strain evidence="7 8">CCMP1005</strain>
    </source>
</reference>
<comment type="similarity">
    <text evidence="2 5">Belongs to the ETF beta-subunit/FixA family.</text>
</comment>
<evidence type="ECO:0000256" key="4">
    <source>
        <dbReference type="ARBA" id="ARBA00022982"/>
    </source>
</evidence>
<dbReference type="GO" id="GO:0009063">
    <property type="term" value="P:amino acid catabolic process"/>
    <property type="evidence" value="ECO:0007669"/>
    <property type="project" value="TreeGrafter"/>
</dbReference>
<name>K0T899_THAOC</name>
<evidence type="ECO:0000313" key="8">
    <source>
        <dbReference type="Proteomes" id="UP000266841"/>
    </source>
</evidence>
<dbReference type="CDD" id="cd01714">
    <property type="entry name" value="ETF_beta"/>
    <property type="match status" value="1"/>
</dbReference>
<dbReference type="InterPro" id="IPR012255">
    <property type="entry name" value="ETF_b"/>
</dbReference>
<dbReference type="AlphaFoldDB" id="K0T899"/>
<feature type="domain" description="Electron transfer flavoprotein alpha/beta-subunit N-terminal" evidence="6">
    <location>
        <begin position="25"/>
        <end position="230"/>
    </location>
</feature>
<dbReference type="GO" id="GO:0009055">
    <property type="term" value="F:electron transfer activity"/>
    <property type="evidence" value="ECO:0007669"/>
    <property type="project" value="InterPro"/>
</dbReference>
<keyword evidence="5" id="KW-0496">Mitochondrion</keyword>
<comment type="subcellular location">
    <subcellularLocation>
        <location evidence="1 5">Mitochondrion matrix</location>
    </subcellularLocation>
</comment>
<dbReference type="SUPFAM" id="SSF52402">
    <property type="entry name" value="Adenine nucleotide alpha hydrolases-like"/>
    <property type="match status" value="1"/>
</dbReference>
<dbReference type="InterPro" id="IPR033948">
    <property type="entry name" value="ETF_beta_N"/>
</dbReference>
<proteinExistence type="inferred from homology"/>
<dbReference type="PANTHER" id="PTHR21294:SF8">
    <property type="entry name" value="ELECTRON TRANSFER FLAVOPROTEIN SUBUNIT BETA"/>
    <property type="match status" value="1"/>
</dbReference>
<comment type="subunit">
    <text evidence="5">Heterodimer of an alpha and a beta subunit.</text>
</comment>
<comment type="function">
    <text evidence="5">The electron transfer flavoprotein serves as a specific electron acceptor for several dehydrogenases, including five acyl-CoA dehydrogenases, glutaryl-CoA and sarcosine dehydrogenase. It transfers the electrons to the main mitochondrial respiratory chain via ETF-ubiquinone oxidoreductase (ETF dehydrogenase).</text>
</comment>
<dbReference type="InterPro" id="IPR014730">
    <property type="entry name" value="ETF_a/b_N"/>
</dbReference>
<protein>
    <recommendedName>
        <fullName evidence="5">Electron transfer flavoprotein subunit beta</fullName>
        <shortName evidence="5">Beta-ETF</shortName>
    </recommendedName>
</protein>
<evidence type="ECO:0000259" key="6">
    <source>
        <dbReference type="SMART" id="SM00893"/>
    </source>
</evidence>
<organism evidence="7 8">
    <name type="scientific">Thalassiosira oceanica</name>
    <name type="common">Marine diatom</name>
    <dbReference type="NCBI Taxonomy" id="159749"/>
    <lineage>
        <taxon>Eukaryota</taxon>
        <taxon>Sar</taxon>
        <taxon>Stramenopiles</taxon>
        <taxon>Ochrophyta</taxon>
        <taxon>Bacillariophyta</taxon>
        <taxon>Coscinodiscophyceae</taxon>
        <taxon>Thalassiosirophycidae</taxon>
        <taxon>Thalassiosirales</taxon>
        <taxon>Thalassiosiraceae</taxon>
        <taxon>Thalassiosira</taxon>
    </lineage>
</organism>
<keyword evidence="8" id="KW-1185">Reference proteome</keyword>